<sequence length="174" mass="18531">MKSAGWKMLKWPLLAGLVVVVLVICSGWTHGGMHGPRGGHEAGFGRGGSPFLGGGSRIEQGIRGGQGGGFSFAHLLLKIGVLLIGAALLAKGKSVLKWGGALIALLALWSLLSFWTIAITALAIAAYVYMRRRTTSNDPLELTASAEWLAPSPAHNQVHILDQWERQLDKEANN</sequence>
<protein>
    <submittedName>
        <fullName evidence="2">Uncharacterized protein</fullName>
    </submittedName>
</protein>
<feature type="transmembrane region" description="Helical" evidence="1">
    <location>
        <begin position="72"/>
        <end position="90"/>
    </location>
</feature>
<keyword evidence="1" id="KW-0812">Transmembrane</keyword>
<keyword evidence="1" id="KW-0472">Membrane</keyword>
<keyword evidence="3" id="KW-1185">Reference proteome</keyword>
<dbReference type="RefSeq" id="WP_148933082.1">
    <property type="nucleotide sequence ID" value="NZ_VNHS01000015.1"/>
</dbReference>
<dbReference type="OrthoDB" id="9944182at2"/>
<dbReference type="Proteomes" id="UP000323257">
    <property type="component" value="Unassembled WGS sequence"/>
</dbReference>
<proteinExistence type="predicted"/>
<reference evidence="2 3" key="1">
    <citation type="submission" date="2019-07" db="EMBL/GenBank/DDBJ databases">
        <title>Genomic Encyclopedia of Type Strains, Phase III (KMG-III): the genomes of soil and plant-associated and newly described type strains.</title>
        <authorList>
            <person name="Whitman W."/>
        </authorList>
    </citation>
    <scope>NUCLEOTIDE SEQUENCE [LARGE SCALE GENOMIC DNA]</scope>
    <source>
        <strain evidence="2 3">BL24</strain>
    </source>
</reference>
<evidence type="ECO:0000313" key="2">
    <source>
        <dbReference type="EMBL" id="TYP69411.1"/>
    </source>
</evidence>
<comment type="caution">
    <text evidence="2">The sequence shown here is derived from an EMBL/GenBank/DDBJ whole genome shotgun (WGS) entry which is preliminary data.</text>
</comment>
<gene>
    <name evidence="2" type="ORF">BCM02_11571</name>
</gene>
<dbReference type="EMBL" id="VNHS01000015">
    <property type="protein sequence ID" value="TYP69411.1"/>
    <property type="molecule type" value="Genomic_DNA"/>
</dbReference>
<accession>A0A5S5BQD5</accession>
<keyword evidence="1" id="KW-1133">Transmembrane helix</keyword>
<feature type="transmembrane region" description="Helical" evidence="1">
    <location>
        <begin position="102"/>
        <end position="130"/>
    </location>
</feature>
<dbReference type="AlphaFoldDB" id="A0A5S5BQD5"/>
<evidence type="ECO:0000313" key="3">
    <source>
        <dbReference type="Proteomes" id="UP000323257"/>
    </source>
</evidence>
<evidence type="ECO:0000256" key="1">
    <source>
        <dbReference type="SAM" id="Phobius"/>
    </source>
</evidence>
<name>A0A5S5BQD5_9BACL</name>
<organism evidence="2 3">
    <name type="scientific">Paenibacillus methanolicus</name>
    <dbReference type="NCBI Taxonomy" id="582686"/>
    <lineage>
        <taxon>Bacteria</taxon>
        <taxon>Bacillati</taxon>
        <taxon>Bacillota</taxon>
        <taxon>Bacilli</taxon>
        <taxon>Bacillales</taxon>
        <taxon>Paenibacillaceae</taxon>
        <taxon>Paenibacillus</taxon>
    </lineage>
</organism>